<dbReference type="AlphaFoldDB" id="A0A814PSV8"/>
<feature type="compositionally biased region" description="Polar residues" evidence="2">
    <location>
        <begin position="283"/>
        <end position="301"/>
    </location>
</feature>
<keyword evidence="1" id="KW-0175">Coiled coil</keyword>
<feature type="region of interest" description="Disordered" evidence="2">
    <location>
        <begin position="283"/>
        <end position="305"/>
    </location>
</feature>
<gene>
    <name evidence="3" type="ORF">OXX778_LOCUS21588</name>
</gene>
<evidence type="ECO:0000256" key="1">
    <source>
        <dbReference type="SAM" id="Coils"/>
    </source>
</evidence>
<name>A0A814PSV8_9BILA</name>
<reference evidence="3" key="1">
    <citation type="submission" date="2021-02" db="EMBL/GenBank/DDBJ databases">
        <authorList>
            <person name="Nowell W R."/>
        </authorList>
    </citation>
    <scope>NUCLEOTIDE SEQUENCE</scope>
    <source>
        <strain evidence="3">Ploen Becks lab</strain>
    </source>
</reference>
<dbReference type="EMBL" id="CAJNOC010008116">
    <property type="protein sequence ID" value="CAF1110320.1"/>
    <property type="molecule type" value="Genomic_DNA"/>
</dbReference>
<protein>
    <recommendedName>
        <fullName evidence="5">RRM domain-containing protein</fullName>
    </recommendedName>
</protein>
<sequence>MSQINNEIYDIYVVNITRFSQNHYEIGEDLKLFINRLIERKKLINKLGHVMEIKLPKINSEKLVDKITTCYGFIRMSNTIMHEETARLIDGQWFRGHHLQAKITDIPCHFKNLKYQENVHAPKKELYESLISNSKITPENNSEEVSKLKKQIERATFKYESTKKCFDEYVEVTNSELNDVKLKLNTQINKQSNAKVDESEQLDNDAEMLKTERQNISRLEDQLLEKNKTIKQIKQELFEANFNHLKREETLSNIINDNSGVLIENATQTEVDNSVEQAIQTENNSANTGSQTENINGQCDSKNSDEKIKIKAPNKLEAGDMLLL</sequence>
<dbReference type="Proteomes" id="UP000663879">
    <property type="component" value="Unassembled WGS sequence"/>
</dbReference>
<comment type="caution">
    <text evidence="3">The sequence shown here is derived from an EMBL/GenBank/DDBJ whole genome shotgun (WGS) entry which is preliminary data.</text>
</comment>
<evidence type="ECO:0000256" key="2">
    <source>
        <dbReference type="SAM" id="MobiDB-lite"/>
    </source>
</evidence>
<keyword evidence="4" id="KW-1185">Reference proteome</keyword>
<feature type="coiled-coil region" evidence="1">
    <location>
        <begin position="199"/>
        <end position="236"/>
    </location>
</feature>
<proteinExistence type="predicted"/>
<accession>A0A814PSV8</accession>
<organism evidence="3 4">
    <name type="scientific">Brachionus calyciflorus</name>
    <dbReference type="NCBI Taxonomy" id="104777"/>
    <lineage>
        <taxon>Eukaryota</taxon>
        <taxon>Metazoa</taxon>
        <taxon>Spiralia</taxon>
        <taxon>Gnathifera</taxon>
        <taxon>Rotifera</taxon>
        <taxon>Eurotatoria</taxon>
        <taxon>Monogononta</taxon>
        <taxon>Pseudotrocha</taxon>
        <taxon>Ploima</taxon>
        <taxon>Brachionidae</taxon>
        <taxon>Brachionus</taxon>
    </lineage>
</organism>
<evidence type="ECO:0008006" key="5">
    <source>
        <dbReference type="Google" id="ProtNLM"/>
    </source>
</evidence>
<evidence type="ECO:0000313" key="3">
    <source>
        <dbReference type="EMBL" id="CAF1110320.1"/>
    </source>
</evidence>
<evidence type="ECO:0000313" key="4">
    <source>
        <dbReference type="Proteomes" id="UP000663879"/>
    </source>
</evidence>